<sequence>MSTICLNMIVKNEAAIIADTLANVVEHIHIDYWVIADTGSSDATMDIIRTFFQERGIAGELLQHEWKDFGHNRQLVLEAAQDKTDYVFFFDADDRFEGRLTLPENLTTTFYNLFLTNAQRSTRYPRRLLAKNDGSVYWKGVLHEVILPKTDHANQEQHIEGPYHVISGRFGARNQDPNKYLKDAQVLAAAFETETNIIFKRRYSYYCGQSYRDCNRPDLAVTWFERNIQLCEPHGEEVRFSYIALGTEYNRMNQHAKTAEAWWNAYNAMPKHAEALALLAQLYNNTQQYQLAFDVAKKASTLPPPDPQKTLFVNEPIHRYMIWYEVARNAIKLHLAEEAYCACRHLLHQAEYGETLNDFILDVLYVHRNQIEQDTLSNAKKIYLRLGQLTLVSEKSQPTYTQLLQWFHNQFTSSSHPNI</sequence>
<dbReference type="SUPFAM" id="SSF48452">
    <property type="entry name" value="TPR-like"/>
    <property type="match status" value="1"/>
</dbReference>
<dbReference type="InterPro" id="IPR011990">
    <property type="entry name" value="TPR-like_helical_dom_sf"/>
</dbReference>
<dbReference type="Gene3D" id="1.25.40.10">
    <property type="entry name" value="Tetratricopeptide repeat domain"/>
    <property type="match status" value="1"/>
</dbReference>
<evidence type="ECO:0000256" key="1">
    <source>
        <dbReference type="ARBA" id="ARBA00038494"/>
    </source>
</evidence>
<dbReference type="Proteomes" id="UP000832034">
    <property type="component" value="Chromosome"/>
</dbReference>
<evidence type="ECO:0000256" key="2">
    <source>
        <dbReference type="PROSITE-ProRule" id="PRU00339"/>
    </source>
</evidence>
<organism evidence="4 5">
    <name type="scientific">Vitreoscilla stercoraria</name>
    <dbReference type="NCBI Taxonomy" id="61"/>
    <lineage>
        <taxon>Bacteria</taxon>
        <taxon>Pseudomonadati</taxon>
        <taxon>Pseudomonadota</taxon>
        <taxon>Betaproteobacteria</taxon>
        <taxon>Neisseriales</taxon>
        <taxon>Neisseriaceae</taxon>
        <taxon>Vitreoscilla</taxon>
    </lineage>
</organism>
<name>A0ABY4ECL0_VITST</name>
<feature type="domain" description="Glycosyltransferase 2-like" evidence="3">
    <location>
        <begin position="8"/>
        <end position="97"/>
    </location>
</feature>
<keyword evidence="4" id="KW-0808">Transferase</keyword>
<dbReference type="EC" id="2.4.-.-" evidence="4"/>
<dbReference type="SUPFAM" id="SSF53448">
    <property type="entry name" value="Nucleotide-diphospho-sugar transferases"/>
    <property type="match status" value="1"/>
</dbReference>
<dbReference type="PANTHER" id="PTHR43630:SF2">
    <property type="entry name" value="GLYCOSYLTRANSFERASE"/>
    <property type="match status" value="1"/>
</dbReference>
<dbReference type="Gene3D" id="3.90.550.10">
    <property type="entry name" value="Spore Coat Polysaccharide Biosynthesis Protein SpsA, Chain A"/>
    <property type="match status" value="1"/>
</dbReference>
<evidence type="ECO:0000259" key="3">
    <source>
        <dbReference type="Pfam" id="PF00535"/>
    </source>
</evidence>
<keyword evidence="2" id="KW-0802">TPR repeat</keyword>
<proteinExistence type="inferred from homology"/>
<dbReference type="Pfam" id="PF00535">
    <property type="entry name" value="Glycos_transf_2"/>
    <property type="match status" value="1"/>
</dbReference>
<keyword evidence="5" id="KW-1185">Reference proteome</keyword>
<accession>A0ABY4ECL0</accession>
<dbReference type="InterPro" id="IPR019734">
    <property type="entry name" value="TPR_rpt"/>
</dbReference>
<dbReference type="InterPro" id="IPR029044">
    <property type="entry name" value="Nucleotide-diphossugar_trans"/>
</dbReference>
<protein>
    <submittedName>
        <fullName evidence="4">Glycosyltransferase</fullName>
        <ecNumber evidence="4">2.4.-.-</ecNumber>
    </submittedName>
</protein>
<dbReference type="GO" id="GO:0016757">
    <property type="term" value="F:glycosyltransferase activity"/>
    <property type="evidence" value="ECO:0007669"/>
    <property type="project" value="UniProtKB-KW"/>
</dbReference>
<dbReference type="EMBL" id="CP091512">
    <property type="protein sequence ID" value="UOO92358.1"/>
    <property type="molecule type" value="Genomic_DNA"/>
</dbReference>
<evidence type="ECO:0000313" key="4">
    <source>
        <dbReference type="EMBL" id="UOO92358.1"/>
    </source>
</evidence>
<dbReference type="PROSITE" id="PS50005">
    <property type="entry name" value="TPR"/>
    <property type="match status" value="1"/>
</dbReference>
<keyword evidence="4" id="KW-0328">Glycosyltransferase</keyword>
<evidence type="ECO:0000313" key="5">
    <source>
        <dbReference type="Proteomes" id="UP000832034"/>
    </source>
</evidence>
<comment type="similarity">
    <text evidence="1">Belongs to the glycosyltransferase 2 family. WaaE/KdtX subfamily.</text>
</comment>
<dbReference type="InterPro" id="IPR001173">
    <property type="entry name" value="Glyco_trans_2-like"/>
</dbReference>
<reference evidence="4" key="1">
    <citation type="submission" date="2021-12" db="EMBL/GenBank/DDBJ databases">
        <authorList>
            <person name="Veyrier F.J."/>
        </authorList>
    </citation>
    <scope>NUCLEOTIDE SEQUENCE</scope>
    <source>
        <strain evidence="4">SAG 1488-6</strain>
    </source>
</reference>
<dbReference type="RefSeq" id="WP_019958497.1">
    <property type="nucleotide sequence ID" value="NZ_CP091512.1"/>
</dbReference>
<feature type="repeat" description="TPR" evidence="2">
    <location>
        <begin position="273"/>
        <end position="306"/>
    </location>
</feature>
<reference evidence="4" key="2">
    <citation type="journal article" date="2022" name="Res Sq">
        <title>Evolution of multicellular longitudinally dividing oral cavity symbionts (Neisseriaceae).</title>
        <authorList>
            <person name="Nyongesa S."/>
            <person name="Weber P."/>
            <person name="Bernet E."/>
            <person name="Pullido F."/>
            <person name="Nieckarz M."/>
            <person name="Delaby M."/>
            <person name="Nieves C."/>
            <person name="Viehboeck T."/>
            <person name="Krause N."/>
            <person name="Rivera-Millot A."/>
            <person name="Nakamura A."/>
            <person name="Vischer N."/>
            <person name="VanNieuwenhze M."/>
            <person name="Brun Y."/>
            <person name="Cava F."/>
            <person name="Bulgheresi S."/>
            <person name="Veyrier F."/>
        </authorList>
    </citation>
    <scope>NUCLEOTIDE SEQUENCE</scope>
    <source>
        <strain evidence="4">SAG 1488-6</strain>
    </source>
</reference>
<dbReference type="PANTHER" id="PTHR43630">
    <property type="entry name" value="POLY-BETA-1,6-N-ACETYL-D-GLUCOSAMINE SYNTHASE"/>
    <property type="match status" value="1"/>
</dbReference>
<gene>
    <name evidence="4" type="ORF">LVJ81_12260</name>
</gene>